<comment type="caution">
    <text evidence="5">The sequence shown here is derived from an EMBL/GenBank/DDBJ whole genome shotgun (WGS) entry which is preliminary data.</text>
</comment>
<feature type="chain" id="PRO_5045929942" evidence="4">
    <location>
        <begin position="32"/>
        <end position="250"/>
    </location>
</feature>
<evidence type="ECO:0000256" key="4">
    <source>
        <dbReference type="SAM" id="SignalP"/>
    </source>
</evidence>
<dbReference type="PANTHER" id="PTHR30632">
    <property type="entry name" value="MOLYBDATE-BINDING PERIPLASMIC PROTEIN"/>
    <property type="match status" value="1"/>
</dbReference>
<protein>
    <submittedName>
        <fullName evidence="5">Molybdate ABC transporter substrate-binding protein</fullName>
    </submittedName>
</protein>
<sequence>MFKRILSRGLAPLLAPLLALLLAGSASLAHADEGLLLAAGAGYRKPVLELLQAFSQATGIRAEASFGNMKQIETQARQNPEIAVLIGDRAFVEPMQLAERYITLGQGQLVLVAARGRRLESVQDLARPEFKRIAIADRSKAVYGNAARICLERLGLAQTLGERLVEVATVPQVSAYVTTGEVDAGFVNKTEALALKDRVGASVPVAASCHPPIELSLAVLKGRAASPQLQALLDFIATPQARQVLERHGL</sequence>
<dbReference type="NCBIfam" id="TIGR01256">
    <property type="entry name" value="modA"/>
    <property type="match status" value="1"/>
</dbReference>
<dbReference type="Proteomes" id="UP001597287">
    <property type="component" value="Unassembled WGS sequence"/>
</dbReference>
<keyword evidence="3 4" id="KW-0732">Signal</keyword>
<feature type="signal peptide" evidence="4">
    <location>
        <begin position="1"/>
        <end position="31"/>
    </location>
</feature>
<dbReference type="EMBL" id="JBHUIG010000003">
    <property type="protein sequence ID" value="MFD2317604.1"/>
    <property type="molecule type" value="Genomic_DNA"/>
</dbReference>
<evidence type="ECO:0000313" key="5">
    <source>
        <dbReference type="EMBL" id="MFD2317604.1"/>
    </source>
</evidence>
<accession>A0ABW5EKL3</accession>
<evidence type="ECO:0000256" key="1">
    <source>
        <dbReference type="ARBA" id="ARBA00009175"/>
    </source>
</evidence>
<dbReference type="Pfam" id="PF13531">
    <property type="entry name" value="SBP_bac_11"/>
    <property type="match status" value="1"/>
</dbReference>
<dbReference type="InterPro" id="IPR005950">
    <property type="entry name" value="ModA"/>
</dbReference>
<comment type="similarity">
    <text evidence="1">Belongs to the bacterial solute-binding protein ModA family.</text>
</comment>
<evidence type="ECO:0000256" key="3">
    <source>
        <dbReference type="ARBA" id="ARBA00022729"/>
    </source>
</evidence>
<reference evidence="6" key="1">
    <citation type="journal article" date="2019" name="Int. J. Syst. Evol. Microbiol.">
        <title>The Global Catalogue of Microorganisms (GCM) 10K type strain sequencing project: providing services to taxonomists for standard genome sequencing and annotation.</title>
        <authorList>
            <consortium name="The Broad Institute Genomics Platform"/>
            <consortium name="The Broad Institute Genome Sequencing Center for Infectious Disease"/>
            <person name="Wu L."/>
            <person name="Ma J."/>
        </authorList>
    </citation>
    <scope>NUCLEOTIDE SEQUENCE [LARGE SCALE GENOMIC DNA]</scope>
    <source>
        <strain evidence="6">CCUG 62793</strain>
    </source>
</reference>
<proteinExistence type="inferred from homology"/>
<gene>
    <name evidence="5" type="primary">modA</name>
    <name evidence="5" type="ORF">ACFSPV_02705</name>
</gene>
<dbReference type="PIRSF" id="PIRSF004846">
    <property type="entry name" value="ModA"/>
    <property type="match status" value="1"/>
</dbReference>
<dbReference type="SUPFAM" id="SSF53850">
    <property type="entry name" value="Periplasmic binding protein-like II"/>
    <property type="match status" value="1"/>
</dbReference>
<name>A0ABW5EKL3_9BURK</name>
<keyword evidence="2" id="KW-0479">Metal-binding</keyword>
<organism evidence="5 6">
    <name type="scientific">Delftia deserti</name>
    <dbReference type="NCBI Taxonomy" id="1651218"/>
    <lineage>
        <taxon>Bacteria</taxon>
        <taxon>Pseudomonadati</taxon>
        <taxon>Pseudomonadota</taxon>
        <taxon>Betaproteobacteria</taxon>
        <taxon>Burkholderiales</taxon>
        <taxon>Comamonadaceae</taxon>
        <taxon>Delftia</taxon>
    </lineage>
</organism>
<dbReference type="RefSeq" id="WP_380110150.1">
    <property type="nucleotide sequence ID" value="NZ_JBHSIH010000001.1"/>
</dbReference>
<evidence type="ECO:0000256" key="2">
    <source>
        <dbReference type="ARBA" id="ARBA00022723"/>
    </source>
</evidence>
<dbReference type="Gene3D" id="3.40.190.10">
    <property type="entry name" value="Periplasmic binding protein-like II"/>
    <property type="match status" value="2"/>
</dbReference>
<dbReference type="InterPro" id="IPR050682">
    <property type="entry name" value="ModA/WtpA"/>
</dbReference>
<keyword evidence="6" id="KW-1185">Reference proteome</keyword>
<evidence type="ECO:0000313" key="6">
    <source>
        <dbReference type="Proteomes" id="UP001597287"/>
    </source>
</evidence>
<dbReference type="PANTHER" id="PTHR30632:SF14">
    <property type="entry name" value="TUNGSTATE_MOLYBDATE_CHROMATE-BINDING PROTEIN MODA"/>
    <property type="match status" value="1"/>
</dbReference>